<evidence type="ECO:0000256" key="1">
    <source>
        <dbReference type="SAM" id="MobiDB-lite"/>
    </source>
</evidence>
<dbReference type="HOGENOM" id="CLU_616775_0_0_1"/>
<evidence type="ECO:0000313" key="3">
    <source>
        <dbReference type="Proteomes" id="UP000054466"/>
    </source>
</evidence>
<evidence type="ECO:0000313" key="2">
    <source>
        <dbReference type="EMBL" id="KIW29815.1"/>
    </source>
</evidence>
<dbReference type="VEuPathDB" id="FungiDB:PV07_05602"/>
<protein>
    <submittedName>
        <fullName evidence="2">Uncharacterized protein</fullName>
    </submittedName>
</protein>
<dbReference type="AlphaFoldDB" id="A0A0D2CI23"/>
<reference evidence="2 3" key="1">
    <citation type="submission" date="2015-01" db="EMBL/GenBank/DDBJ databases">
        <title>The Genome Sequence of Cladophialophora immunda CBS83496.</title>
        <authorList>
            <consortium name="The Broad Institute Genomics Platform"/>
            <person name="Cuomo C."/>
            <person name="de Hoog S."/>
            <person name="Gorbushina A."/>
            <person name="Stielow B."/>
            <person name="Teixiera M."/>
            <person name="Abouelleil A."/>
            <person name="Chapman S.B."/>
            <person name="Priest M."/>
            <person name="Young S.K."/>
            <person name="Wortman J."/>
            <person name="Nusbaum C."/>
            <person name="Birren B."/>
        </authorList>
    </citation>
    <scope>NUCLEOTIDE SEQUENCE [LARGE SCALE GENOMIC DNA]</scope>
    <source>
        <strain evidence="2 3">CBS 83496</strain>
    </source>
</reference>
<dbReference type="RefSeq" id="XP_016250031.1">
    <property type="nucleotide sequence ID" value="XM_016392512.1"/>
</dbReference>
<accession>A0A0D2CI23</accession>
<keyword evidence="3" id="KW-1185">Reference proteome</keyword>
<gene>
    <name evidence="2" type="ORF">PV07_05602</name>
</gene>
<organism evidence="2 3">
    <name type="scientific">Cladophialophora immunda</name>
    <dbReference type="NCBI Taxonomy" id="569365"/>
    <lineage>
        <taxon>Eukaryota</taxon>
        <taxon>Fungi</taxon>
        <taxon>Dikarya</taxon>
        <taxon>Ascomycota</taxon>
        <taxon>Pezizomycotina</taxon>
        <taxon>Eurotiomycetes</taxon>
        <taxon>Chaetothyriomycetidae</taxon>
        <taxon>Chaetothyriales</taxon>
        <taxon>Herpotrichiellaceae</taxon>
        <taxon>Cladophialophora</taxon>
    </lineage>
</organism>
<dbReference type="Proteomes" id="UP000054466">
    <property type="component" value="Unassembled WGS sequence"/>
</dbReference>
<sequence length="490" mass="56490">MKCMRFCRTRDFFVHHLIRFLPCSVPRLSSLREYCRRFTGQHYLSCSMSLTPSSPPAPPDNNDTALYAPCAPFISLKYAPNKKCICFHQAKFELATSLCPQHGYHDSKSKVTEWKNSHVAGNVQKKGRGTRDSRDNRPRARVRRRRNTAEPQPRRSRNPLYPRHSYITNHAEQSAVGAFAAELGLMNDNLRLVLTSRSPSDEFIRSFEFSERPPLTQIDFLDWPLDARKIIYRFLLVPTKRAVIFPGKNSLETFRQLNPELDTRILHTNSQVYREARSVLYGENNFIATEPADFFFPCGIQGLRASTTTRIKHITFLRKGSGPTMCDISSEVMSTSILSVIRQCPAFLQLDTLTIRFEVFRPATVNMLNLQVQYANSGMDNNIRLAYNKTDVVMTAAATVAYKALRRKAPFQGLKEVENRYESVYEPTKDGAIKHVIEMCLFRTRKPVVEYQEQSQVLREAILDMLFEEKERDLQGADEKFRNFVRQYPA</sequence>
<proteinExistence type="predicted"/>
<feature type="region of interest" description="Disordered" evidence="1">
    <location>
        <begin position="113"/>
        <end position="162"/>
    </location>
</feature>
<dbReference type="GeneID" id="27344796"/>
<name>A0A0D2CI23_9EURO</name>
<dbReference type="OrthoDB" id="2951834at2759"/>
<dbReference type="EMBL" id="KN847042">
    <property type="protein sequence ID" value="KIW29815.1"/>
    <property type="molecule type" value="Genomic_DNA"/>
</dbReference>
<feature type="compositionally biased region" description="Basic and acidic residues" evidence="1">
    <location>
        <begin position="129"/>
        <end position="138"/>
    </location>
</feature>